<feature type="binding site" evidence="2">
    <location>
        <position position="343"/>
    </location>
    <ligand>
        <name>CoA</name>
        <dbReference type="ChEBI" id="CHEBI:57287"/>
    </ligand>
</feature>
<reference evidence="5 6" key="1">
    <citation type="submission" date="2023-01" db="EMBL/GenBank/DDBJ databases">
        <authorList>
            <person name="Lee S.H."/>
            <person name="Jung H.S."/>
            <person name="Yun J.U."/>
        </authorList>
    </citation>
    <scope>NUCLEOTIDE SEQUENCE [LARGE SCALE GENOMIC DNA]</scope>
    <source>
        <strain evidence="5 6">CBA3646</strain>
    </source>
</reference>
<dbReference type="PANTHER" id="PTHR21432">
    <property type="entry name" value="ACETYL-COA HYDROLASE-RELATED"/>
    <property type="match status" value="1"/>
</dbReference>
<evidence type="ECO:0000313" key="5">
    <source>
        <dbReference type="EMBL" id="WBW49569.1"/>
    </source>
</evidence>
<dbReference type="InterPro" id="IPR046433">
    <property type="entry name" value="ActCoA_hydro"/>
</dbReference>
<comment type="function">
    <text evidence="2">Coenzyme A-transferase that converts butyryl-CoA to butyrate.</text>
</comment>
<dbReference type="Pfam" id="PF02550">
    <property type="entry name" value="AcetylCoA_hydro"/>
    <property type="match status" value="1"/>
</dbReference>
<dbReference type="HAMAP" id="MF_03227">
    <property type="entry name" value="But_acet_CoA_trans"/>
    <property type="match status" value="1"/>
</dbReference>
<feature type="domain" description="Acetyl-CoA hydrolase/transferase N-terminal" evidence="3">
    <location>
        <begin position="3"/>
        <end position="184"/>
    </location>
</feature>
<feature type="domain" description="Acetyl-CoA hydrolase/transferase C-terminal" evidence="4">
    <location>
        <begin position="279"/>
        <end position="436"/>
    </location>
</feature>
<gene>
    <name evidence="5" type="ORF">O6R05_06115</name>
</gene>
<evidence type="ECO:0000256" key="1">
    <source>
        <dbReference type="ARBA" id="ARBA00022679"/>
    </source>
</evidence>
<dbReference type="SUPFAM" id="SSF100950">
    <property type="entry name" value="NagB/RpiA/CoA transferase-like"/>
    <property type="match status" value="2"/>
</dbReference>
<dbReference type="Gene3D" id="3.30.750.70">
    <property type="entry name" value="4-hydroxybutyrate coenzyme like domains"/>
    <property type="match status" value="1"/>
</dbReference>
<dbReference type="InterPro" id="IPR003702">
    <property type="entry name" value="ActCoA_hydro_N"/>
</dbReference>
<protein>
    <recommendedName>
        <fullName evidence="2">Butyryl-CoA:acetate CoA-transferase</fullName>
        <shortName evidence="2">Butyryl-CoA CoA-transferase</shortName>
        <ecNumber evidence="2">2.8.3.-</ecNumber>
    </recommendedName>
</protein>
<dbReference type="RefSeq" id="WP_271191101.1">
    <property type="nucleotide sequence ID" value="NZ_CP115667.1"/>
</dbReference>
<feature type="active site" description="5-glutamyl coenzyme A thioester intermediate" evidence="2">
    <location>
        <position position="245"/>
    </location>
</feature>
<sequence>MDYTKDYQSKLVTADKAASLVNSGDVIDYAWAGQTPVAIDAALAKRAGELKDVTVMGGVLLSAPEIFNADPEGDAFIWKTWHAGGADRNRINKTQGGFYAPLRYSELPRWYRENIRHINVAYVVATPMDKHGYFNIGLNASHLKAAAEIADVVVVEINEKLPVALGGVENVLHISEVDYIVEGDNPEIKELPAGSFSDVDRKVAELIVGEMVDGSCIQLGIGGMPNAVGSLIAESDLKDLGVHTEMLVDAFADLSNAGKITGAKKNIDRFRQTYAFAAGTKKLYDFIDNNPECMAATVGYTNDARVIAQLDNFVSINNAVNVDLFGQVSSESSGYKHISGAGGQLDFVLGAYLSKGGKSFICLSSTFHNKKTAQDESRIVLSFEEGSIITAARPNTHYIVTEHGLFNCKGKSTWERAEGIIGLAAPEFRDDLIKQAEKAGIWRNSNRR</sequence>
<dbReference type="PANTHER" id="PTHR21432:SF20">
    <property type="entry name" value="ACETYL-COA HYDROLASE"/>
    <property type="match status" value="1"/>
</dbReference>
<feature type="binding site" evidence="2">
    <location>
        <position position="320"/>
    </location>
    <ligand>
        <name>CoA</name>
        <dbReference type="ChEBI" id="CHEBI:57287"/>
    </ligand>
</feature>
<keyword evidence="2" id="KW-0443">Lipid metabolism</keyword>
<dbReference type="InterPro" id="IPR037171">
    <property type="entry name" value="NagB/RpiA_transferase-like"/>
</dbReference>
<evidence type="ECO:0000259" key="4">
    <source>
        <dbReference type="Pfam" id="PF13336"/>
    </source>
</evidence>
<dbReference type="InterPro" id="IPR026888">
    <property type="entry name" value="AcetylCoA_hyd_C"/>
</dbReference>
<name>A0ABY7QS10_9FIRM</name>
<dbReference type="InterPro" id="IPR038460">
    <property type="entry name" value="AcetylCoA_hyd_C_sf"/>
</dbReference>
<keyword evidence="6" id="KW-1185">Reference proteome</keyword>
<evidence type="ECO:0000256" key="2">
    <source>
        <dbReference type="HAMAP-Rule" id="MF_03227"/>
    </source>
</evidence>
<comment type="similarity">
    <text evidence="2">Belongs to the acetyl-CoA hydrolase/transferase family. Butyryl-CoA CoA-transferase subfamily.</text>
</comment>
<dbReference type="InterPro" id="IPR023990">
    <property type="entry name" value="Butryl-CoA_acetate_CoA_Tfrase"/>
</dbReference>
<dbReference type="EMBL" id="CP115667">
    <property type="protein sequence ID" value="WBW49569.1"/>
    <property type="molecule type" value="Genomic_DNA"/>
</dbReference>
<dbReference type="Pfam" id="PF13336">
    <property type="entry name" value="AcetylCoA_hyd_C"/>
    <property type="match status" value="1"/>
</dbReference>
<feature type="binding site" evidence="2">
    <location>
        <begin position="220"/>
        <end position="224"/>
    </location>
    <ligand>
        <name>CoA</name>
        <dbReference type="ChEBI" id="CHEBI:57287"/>
    </ligand>
</feature>
<dbReference type="Proteomes" id="UP001210339">
    <property type="component" value="Chromosome"/>
</dbReference>
<dbReference type="HAMAP" id="MF_03228">
    <property type="entry name" value="But_CoA_trans"/>
    <property type="match status" value="1"/>
</dbReference>
<keyword evidence="1 2" id="KW-0808">Transferase</keyword>
<dbReference type="NCBIfam" id="TIGR03948">
    <property type="entry name" value="butyr_acet_CoA"/>
    <property type="match status" value="1"/>
</dbReference>
<proteinExistence type="inferred from homology"/>
<evidence type="ECO:0000259" key="3">
    <source>
        <dbReference type="Pfam" id="PF02550"/>
    </source>
</evidence>
<keyword evidence="2" id="KW-0276">Fatty acid metabolism</keyword>
<comment type="pathway">
    <text evidence="2">Lipid metabolism; butanoate metabolism.</text>
</comment>
<organism evidence="5 6">
    <name type="scientific">Peptoniphilus equinus</name>
    <dbReference type="NCBI Taxonomy" id="3016343"/>
    <lineage>
        <taxon>Bacteria</taxon>
        <taxon>Bacillati</taxon>
        <taxon>Bacillota</taxon>
        <taxon>Tissierellia</taxon>
        <taxon>Tissierellales</taxon>
        <taxon>Peptoniphilaceae</taxon>
        <taxon>Peptoniphilus</taxon>
    </lineage>
</organism>
<dbReference type="Gene3D" id="3.40.1080.20">
    <property type="entry name" value="Acetyl-CoA hydrolase/transferase C-terminal domain"/>
    <property type="match status" value="1"/>
</dbReference>
<dbReference type="EC" id="2.8.3.-" evidence="2"/>
<evidence type="ECO:0000313" key="6">
    <source>
        <dbReference type="Proteomes" id="UP001210339"/>
    </source>
</evidence>
<accession>A0ABY7QS10</accession>
<dbReference type="Gene3D" id="3.40.1080.10">
    <property type="entry name" value="Glutaconate Coenzyme A-transferase"/>
    <property type="match status" value="1"/>
</dbReference>
<comment type="catalytic activity">
    <reaction evidence="2">
        <text>butanoate + acetyl-CoA = butanoyl-CoA + acetate</text>
        <dbReference type="Rhea" id="RHEA:30071"/>
        <dbReference type="ChEBI" id="CHEBI:17968"/>
        <dbReference type="ChEBI" id="CHEBI:30089"/>
        <dbReference type="ChEBI" id="CHEBI:57288"/>
        <dbReference type="ChEBI" id="CHEBI:57371"/>
    </reaction>
</comment>